<evidence type="ECO:0000313" key="4">
    <source>
        <dbReference type="Proteomes" id="UP000253426"/>
    </source>
</evidence>
<evidence type="ECO:0000256" key="2">
    <source>
        <dbReference type="SAM" id="SignalP"/>
    </source>
</evidence>
<dbReference type="RefSeq" id="WP_170157526.1">
    <property type="nucleotide sequence ID" value="NZ_QNRR01000017.1"/>
</dbReference>
<comment type="caution">
    <text evidence="3">The sequence shown here is derived from an EMBL/GenBank/DDBJ whole genome shotgun (WGS) entry which is preliminary data.</text>
</comment>
<feature type="signal peptide" evidence="2">
    <location>
        <begin position="1"/>
        <end position="21"/>
    </location>
</feature>
<proteinExistence type="predicted"/>
<feature type="chain" id="PRO_5016620475" evidence="2">
    <location>
        <begin position="22"/>
        <end position="888"/>
    </location>
</feature>
<feature type="region of interest" description="Disordered" evidence="1">
    <location>
        <begin position="856"/>
        <end position="888"/>
    </location>
</feature>
<dbReference type="PANTHER" id="PTHR30441">
    <property type="entry name" value="DUF748 DOMAIN-CONTAINING PROTEIN"/>
    <property type="match status" value="1"/>
</dbReference>
<dbReference type="GO" id="GO:0090313">
    <property type="term" value="P:regulation of protein targeting to membrane"/>
    <property type="evidence" value="ECO:0007669"/>
    <property type="project" value="TreeGrafter"/>
</dbReference>
<organism evidence="3 4">
    <name type="scientific">Roseimicrobium gellanilyticum</name>
    <dbReference type="NCBI Taxonomy" id="748857"/>
    <lineage>
        <taxon>Bacteria</taxon>
        <taxon>Pseudomonadati</taxon>
        <taxon>Verrucomicrobiota</taxon>
        <taxon>Verrucomicrobiia</taxon>
        <taxon>Verrucomicrobiales</taxon>
        <taxon>Verrucomicrobiaceae</taxon>
        <taxon>Roseimicrobium</taxon>
    </lineage>
</organism>
<dbReference type="AlphaFoldDB" id="A0A366H4V5"/>
<dbReference type="PANTHER" id="PTHR30441:SF8">
    <property type="entry name" value="DUF748 DOMAIN-CONTAINING PROTEIN"/>
    <property type="match status" value="1"/>
</dbReference>
<dbReference type="InterPro" id="IPR052894">
    <property type="entry name" value="AsmA-related"/>
</dbReference>
<accession>A0A366H4V5</accession>
<keyword evidence="4" id="KW-1185">Reference proteome</keyword>
<name>A0A366H4V5_9BACT</name>
<gene>
    <name evidence="3" type="ORF">DES53_11782</name>
</gene>
<dbReference type="EMBL" id="QNRR01000017">
    <property type="protein sequence ID" value="RBP36371.1"/>
    <property type="molecule type" value="Genomic_DNA"/>
</dbReference>
<dbReference type="Proteomes" id="UP000253426">
    <property type="component" value="Unassembled WGS sequence"/>
</dbReference>
<reference evidence="3 4" key="1">
    <citation type="submission" date="2018-06" db="EMBL/GenBank/DDBJ databases">
        <title>Genomic Encyclopedia of Type Strains, Phase IV (KMG-IV): sequencing the most valuable type-strain genomes for metagenomic binning, comparative biology and taxonomic classification.</title>
        <authorList>
            <person name="Goeker M."/>
        </authorList>
    </citation>
    <scope>NUCLEOTIDE SEQUENCE [LARGE SCALE GENOMIC DNA]</scope>
    <source>
        <strain evidence="3 4">DSM 25532</strain>
    </source>
</reference>
<evidence type="ECO:0000256" key="1">
    <source>
        <dbReference type="SAM" id="MobiDB-lite"/>
    </source>
</evidence>
<keyword evidence="2" id="KW-0732">Signal</keyword>
<evidence type="ECO:0000313" key="3">
    <source>
        <dbReference type="EMBL" id="RBP36371.1"/>
    </source>
</evidence>
<dbReference type="GO" id="GO:0005886">
    <property type="term" value="C:plasma membrane"/>
    <property type="evidence" value="ECO:0007669"/>
    <property type="project" value="TreeGrafter"/>
</dbReference>
<protein>
    <submittedName>
        <fullName evidence="3">AsmA-like protein</fullName>
    </submittedName>
</protein>
<sequence length="888" mass="99696">MRWFRRLVMLALLISVGSAAAYVRSDGFSRKWRSFVMQQFESRGVYLTLDKLTLDPLEGLVARGIRVYQDKKYKVLLADVDRLHLDLDYSKMMKDELFLEGLDLRDADLSFPLDPEDPNSEKLTIKALDARLYLIGDRMEIRRAEGTLFGLRVHVSGSLLRPPSDKELEDEKSAEDRKRKRMAAIKARRDLIVEAARMLKHFESAHVPRLEVEVNGDLEKPEELNATMRLTAQNLRHGDYVCDQIEAVASYAGEQVDLTRLRIKDHLGELEAGATWSLGGDKVDFRVRSSADLPGLALAITEMDEFREIVFYEPVELTAEGSLLLGAAVPEGAFVPLDCVGNIRARRFSSRGVVLDGLEVDYGISPKGCYLRDVLLRHESGTLGLQALWKKDESFRYRALLQMDPNVFLPFLRLPQTKEILQRFSFGPESAIWFEVEGEGPEPRIDRCQNKGRAEVHRFRYRGVDFQRVTANVKFQGPHHEYHDLTIERPEGRAVAKHVACNDIKRTVTLTGVTSTVDPVALTSCFATKTAENIAKYRFDKHPHVELDGIIGIKEGTDLHVRFRSDGTAHYPLFGEDYVISRPVGDLKFTGPVLTYDVSGGLYGEGMACKGTADLRPEVNDYTVEFRANSFPYEVFGKPLPFENLRASVICKSGQVEFDTQSDLLDGRYKLRGKLDDNREPQPYSGELRVDAISLNKFARVYSPRETSEGDLTGHLQFSGRLGDWRTLQGKGALVILNGNLYAVPILGPLTPLLGAVLPRPIKGYNIAKEADCSFTVADGFATTADFEALTGVFRLVVNGKVDFLEDRIQFEAKAKARGLPGLVLFPVSEILEYVGEGSVGSPDWRPKYFSGSKARDEFRRSGEAPLIQDEPPPRETRPSRPAVPMRK</sequence>